<reference evidence="7" key="1">
    <citation type="submission" date="2020-09" db="EMBL/GenBank/DDBJ databases">
        <title>A novel bacterium of genus Paenibacillus, isolated from South China Sea.</title>
        <authorList>
            <person name="Huang H."/>
            <person name="Mo K."/>
            <person name="Hu Y."/>
        </authorList>
    </citation>
    <scope>NUCLEOTIDE SEQUENCE</scope>
    <source>
        <strain evidence="7">IB182493</strain>
    </source>
</reference>
<keyword evidence="5" id="KW-0804">Transcription</keyword>
<dbReference type="InterPro" id="IPR037923">
    <property type="entry name" value="HTH-like"/>
</dbReference>
<dbReference type="InterPro" id="IPR018062">
    <property type="entry name" value="HTH_AraC-typ_CS"/>
</dbReference>
<dbReference type="PANTHER" id="PTHR46796">
    <property type="entry name" value="HTH-TYPE TRANSCRIPTIONAL ACTIVATOR RHAS-RELATED"/>
    <property type="match status" value="1"/>
</dbReference>
<dbReference type="InterPro" id="IPR020449">
    <property type="entry name" value="Tscrpt_reg_AraC-type_HTH"/>
</dbReference>
<feature type="domain" description="HTH araC/xylS-type" evidence="6">
    <location>
        <begin position="174"/>
        <end position="272"/>
    </location>
</feature>
<keyword evidence="2" id="KW-0805">Transcription regulation</keyword>
<keyword evidence="1" id="KW-0963">Cytoplasm</keyword>
<organism evidence="7 8">
    <name type="scientific">Paenibacillus arenilitoris</name>
    <dbReference type="NCBI Taxonomy" id="2772299"/>
    <lineage>
        <taxon>Bacteria</taxon>
        <taxon>Bacillati</taxon>
        <taxon>Bacillota</taxon>
        <taxon>Bacilli</taxon>
        <taxon>Bacillales</taxon>
        <taxon>Paenibacillaceae</taxon>
        <taxon>Paenibacillus</taxon>
    </lineage>
</organism>
<dbReference type="AlphaFoldDB" id="A0A927H7P0"/>
<dbReference type="PROSITE" id="PS00041">
    <property type="entry name" value="HTH_ARAC_FAMILY_1"/>
    <property type="match status" value="1"/>
</dbReference>
<evidence type="ECO:0000256" key="4">
    <source>
        <dbReference type="ARBA" id="ARBA00023159"/>
    </source>
</evidence>
<dbReference type="SUPFAM" id="SSF46689">
    <property type="entry name" value="Homeodomain-like"/>
    <property type="match status" value="2"/>
</dbReference>
<name>A0A927H7P0_9BACL</name>
<gene>
    <name evidence="7" type="ORF">IDH41_24950</name>
</gene>
<keyword evidence="3" id="KW-0238">DNA-binding</keyword>
<evidence type="ECO:0000256" key="2">
    <source>
        <dbReference type="ARBA" id="ARBA00023015"/>
    </source>
</evidence>
<dbReference type="EMBL" id="JACXIY010000037">
    <property type="protein sequence ID" value="MBD2871831.1"/>
    <property type="molecule type" value="Genomic_DNA"/>
</dbReference>
<evidence type="ECO:0000259" key="6">
    <source>
        <dbReference type="PROSITE" id="PS01124"/>
    </source>
</evidence>
<dbReference type="InterPro" id="IPR018060">
    <property type="entry name" value="HTH_AraC"/>
</dbReference>
<dbReference type="Pfam" id="PF12833">
    <property type="entry name" value="HTH_18"/>
    <property type="match status" value="1"/>
</dbReference>
<accession>A0A927H7P0</accession>
<dbReference type="PANTHER" id="PTHR46796:SF13">
    <property type="entry name" value="HTH-TYPE TRANSCRIPTIONAL ACTIVATOR RHAS"/>
    <property type="match status" value="1"/>
</dbReference>
<comment type="caution">
    <text evidence="7">The sequence shown here is derived from an EMBL/GenBank/DDBJ whole genome shotgun (WGS) entry which is preliminary data.</text>
</comment>
<dbReference type="GO" id="GO:0043565">
    <property type="term" value="F:sequence-specific DNA binding"/>
    <property type="evidence" value="ECO:0007669"/>
    <property type="project" value="InterPro"/>
</dbReference>
<dbReference type="PROSITE" id="PS01124">
    <property type="entry name" value="HTH_ARAC_FAMILY_2"/>
    <property type="match status" value="1"/>
</dbReference>
<keyword evidence="4" id="KW-0010">Activator</keyword>
<dbReference type="GO" id="GO:0003700">
    <property type="term" value="F:DNA-binding transcription factor activity"/>
    <property type="evidence" value="ECO:0007669"/>
    <property type="project" value="InterPro"/>
</dbReference>
<evidence type="ECO:0000256" key="1">
    <source>
        <dbReference type="ARBA" id="ARBA00022490"/>
    </source>
</evidence>
<dbReference type="Proteomes" id="UP000632125">
    <property type="component" value="Unassembled WGS sequence"/>
</dbReference>
<sequence>MNHPVQLFVDSLRIEFLHIRTYELDYNWRIASVKLPQSVFWYVTGGRVHAIVDGTGYMAGAGELLHLPSGSMLSARPVTDRVTLVSLNFAAEVAFMPDRSWHELLRFPVRFRDGAVPPAVPDLLREMAATAEHGGIARSMLLRAGMIRLIGLMLDRYLEDPSGDAFLSADSRINGAVAFLAQNPGWPPSVAELAELVQLSESHLRKLFLRHVGMPPLPFIHRMKVEQAKRLLAEGGERISAVSLRLGIQDPNYFARLFKQHTGLSPKDYRERNRNWMGGE</sequence>
<dbReference type="Gene3D" id="1.10.10.60">
    <property type="entry name" value="Homeodomain-like"/>
    <property type="match status" value="2"/>
</dbReference>
<evidence type="ECO:0000256" key="5">
    <source>
        <dbReference type="ARBA" id="ARBA00023163"/>
    </source>
</evidence>
<protein>
    <submittedName>
        <fullName evidence="7">Helix-turn-helix transcriptional regulator</fullName>
    </submittedName>
</protein>
<keyword evidence="8" id="KW-1185">Reference proteome</keyword>
<evidence type="ECO:0000313" key="7">
    <source>
        <dbReference type="EMBL" id="MBD2871831.1"/>
    </source>
</evidence>
<dbReference type="SMART" id="SM00342">
    <property type="entry name" value="HTH_ARAC"/>
    <property type="match status" value="1"/>
</dbReference>
<evidence type="ECO:0000256" key="3">
    <source>
        <dbReference type="ARBA" id="ARBA00023125"/>
    </source>
</evidence>
<proteinExistence type="predicted"/>
<dbReference type="InterPro" id="IPR050204">
    <property type="entry name" value="AraC_XylS_family_regulators"/>
</dbReference>
<dbReference type="InterPro" id="IPR009057">
    <property type="entry name" value="Homeodomain-like_sf"/>
</dbReference>
<dbReference type="RefSeq" id="WP_190865990.1">
    <property type="nucleotide sequence ID" value="NZ_JACXIY010000037.1"/>
</dbReference>
<dbReference type="SUPFAM" id="SSF51215">
    <property type="entry name" value="Regulatory protein AraC"/>
    <property type="match status" value="1"/>
</dbReference>
<dbReference type="PRINTS" id="PR00032">
    <property type="entry name" value="HTHARAC"/>
</dbReference>
<evidence type="ECO:0000313" key="8">
    <source>
        <dbReference type="Proteomes" id="UP000632125"/>
    </source>
</evidence>